<keyword evidence="1" id="KW-0812">Transmembrane</keyword>
<evidence type="ECO:0000313" key="3">
    <source>
        <dbReference type="Proteomes" id="UP000008370"/>
    </source>
</evidence>
<dbReference type="EMBL" id="JH930469">
    <property type="protein sequence ID" value="EKM59052.1"/>
    <property type="molecule type" value="Genomic_DNA"/>
</dbReference>
<reference evidence="2 3" key="1">
    <citation type="journal article" date="2012" name="BMC Genomics">
        <title>Comparative genomics of the white-rot fungi, Phanerochaete carnosa and P. chrysosporium, to elucidate the genetic basis of the distinct wood types they colonize.</title>
        <authorList>
            <person name="Suzuki H."/>
            <person name="MacDonald J."/>
            <person name="Syed K."/>
            <person name="Salamov A."/>
            <person name="Hori C."/>
            <person name="Aerts A."/>
            <person name="Henrissat B."/>
            <person name="Wiebenga A."/>
            <person name="vanKuyk P.A."/>
            <person name="Barry K."/>
            <person name="Lindquist E."/>
            <person name="LaButti K."/>
            <person name="Lapidus A."/>
            <person name="Lucas S."/>
            <person name="Coutinho P."/>
            <person name="Gong Y."/>
            <person name="Samejima M."/>
            <person name="Mahadevan R."/>
            <person name="Abou-Zaid M."/>
            <person name="de Vries R.P."/>
            <person name="Igarashi K."/>
            <person name="Yadav J.S."/>
            <person name="Grigoriev I.V."/>
            <person name="Master E.R."/>
        </authorList>
    </citation>
    <scope>NUCLEOTIDE SEQUENCE [LARGE SCALE GENOMIC DNA]</scope>
    <source>
        <strain evidence="2 3">HHB-10118-sp</strain>
    </source>
</reference>
<dbReference type="Proteomes" id="UP000008370">
    <property type="component" value="Unassembled WGS sequence"/>
</dbReference>
<keyword evidence="1" id="KW-1133">Transmembrane helix</keyword>
<gene>
    <name evidence="2" type="ORF">PHACADRAFT_249229</name>
</gene>
<dbReference type="InParanoid" id="K5X846"/>
<name>K5X846_PHACS</name>
<dbReference type="HOGENOM" id="CLU_2427760_0_0_1"/>
<dbReference type="RefSeq" id="XP_007391630.1">
    <property type="nucleotide sequence ID" value="XM_007391568.1"/>
</dbReference>
<evidence type="ECO:0000256" key="1">
    <source>
        <dbReference type="SAM" id="Phobius"/>
    </source>
</evidence>
<proteinExistence type="predicted"/>
<dbReference type="KEGG" id="pco:PHACADRAFT_249229"/>
<dbReference type="AlphaFoldDB" id="K5X846"/>
<sequence length="91" mass="9960">MWTPRSVTKRAADRSRKVPAATLRGQLLIPSRSRTCIHGRRRVRIGTTALATPMVVALSSVAPAITIFFRLVIFIIVSPSACNIPGLFVFV</sequence>
<dbReference type="GeneID" id="18914608"/>
<protein>
    <submittedName>
        <fullName evidence="2">Uncharacterized protein</fullName>
    </submittedName>
</protein>
<feature type="transmembrane region" description="Helical" evidence="1">
    <location>
        <begin position="67"/>
        <end position="90"/>
    </location>
</feature>
<evidence type="ECO:0000313" key="2">
    <source>
        <dbReference type="EMBL" id="EKM59052.1"/>
    </source>
</evidence>
<feature type="transmembrane region" description="Helical" evidence="1">
    <location>
        <begin position="43"/>
        <end position="61"/>
    </location>
</feature>
<keyword evidence="3" id="KW-1185">Reference proteome</keyword>
<organism evidence="2 3">
    <name type="scientific">Phanerochaete carnosa (strain HHB-10118-sp)</name>
    <name type="common">White-rot fungus</name>
    <name type="synonym">Peniophora carnosa</name>
    <dbReference type="NCBI Taxonomy" id="650164"/>
    <lineage>
        <taxon>Eukaryota</taxon>
        <taxon>Fungi</taxon>
        <taxon>Dikarya</taxon>
        <taxon>Basidiomycota</taxon>
        <taxon>Agaricomycotina</taxon>
        <taxon>Agaricomycetes</taxon>
        <taxon>Polyporales</taxon>
        <taxon>Phanerochaetaceae</taxon>
        <taxon>Phanerochaete</taxon>
    </lineage>
</organism>
<accession>K5X846</accession>
<keyword evidence="1" id="KW-0472">Membrane</keyword>